<dbReference type="Pfam" id="PF01494">
    <property type="entry name" value="FAD_binding_3"/>
    <property type="match status" value="1"/>
</dbReference>
<dbReference type="PANTHER" id="PTHR43004">
    <property type="entry name" value="TRK SYSTEM POTASSIUM UPTAKE PROTEIN"/>
    <property type="match status" value="1"/>
</dbReference>
<dbReference type="AlphaFoldDB" id="A0A2I5TNY6"/>
<dbReference type="GO" id="GO:0071949">
    <property type="term" value="F:FAD binding"/>
    <property type="evidence" value="ECO:0007669"/>
    <property type="project" value="InterPro"/>
</dbReference>
<dbReference type="PRINTS" id="PR00420">
    <property type="entry name" value="RNGMNOXGNASE"/>
</dbReference>
<evidence type="ECO:0000313" key="13">
    <source>
        <dbReference type="Proteomes" id="UP000017700"/>
    </source>
</evidence>
<dbReference type="RefSeq" id="WP_021014692.1">
    <property type="nucleotide sequence ID" value="NZ_CP025084.1"/>
</dbReference>
<evidence type="ECO:0000256" key="3">
    <source>
        <dbReference type="ARBA" id="ARBA00020059"/>
    </source>
</evidence>
<keyword evidence="6 12" id="KW-0560">Oxidoreductase</keyword>
<evidence type="ECO:0000256" key="1">
    <source>
        <dbReference type="ARBA" id="ARBA00001974"/>
    </source>
</evidence>
<reference evidence="11 14" key="3">
    <citation type="submission" date="2017-11" db="EMBL/GenBank/DDBJ databases">
        <title>Complete genome sequence of Serratia sp. ATCC 39006 LacA.</title>
        <authorList>
            <person name="Hampton H.G."/>
            <person name="Jackson S.A."/>
            <person name="Jauregui R."/>
            <person name="Poulter G.T.M."/>
            <person name="Salmond G.P.C."/>
            <person name="Fineran P.C."/>
        </authorList>
    </citation>
    <scope>NUCLEOTIDE SEQUENCE [LARGE SCALE GENOMIC DNA]</scope>
    <source>
        <strain evidence="11 14">ATCC 39006</strain>
    </source>
</reference>
<dbReference type="EMBL" id="CP025085">
    <property type="protein sequence ID" value="AUH01947.1"/>
    <property type="molecule type" value="Genomic_DNA"/>
</dbReference>
<dbReference type="Pfam" id="PF07976">
    <property type="entry name" value="Phe_hydrox_dim"/>
    <property type="match status" value="1"/>
</dbReference>
<evidence type="ECO:0000313" key="11">
    <source>
        <dbReference type="EMBL" id="AUH01947.1"/>
    </source>
</evidence>
<dbReference type="Gene3D" id="3.50.50.60">
    <property type="entry name" value="FAD/NAD(P)-binding domain"/>
    <property type="match status" value="1"/>
</dbReference>
<dbReference type="NCBIfam" id="NF006144">
    <property type="entry name" value="PRK08294.1"/>
    <property type="match status" value="1"/>
</dbReference>
<comment type="function">
    <text evidence="7">Serves to protect the cell against DNA damage by alkyl hydroperoxides. It can use either NADH or NADPH as electron donor for direct reduction of redox dyes or of alkyl hydroperoxides when combined with the AhpC protein.</text>
</comment>
<proteinExistence type="inferred from homology"/>
<dbReference type="InterPro" id="IPR012941">
    <property type="entry name" value="Phe_hydrox_C_dim_dom"/>
</dbReference>
<dbReference type="EMBL" id="CP025084">
    <property type="protein sequence ID" value="AUH06269.1"/>
    <property type="molecule type" value="Genomic_DNA"/>
</dbReference>
<dbReference type="KEGG" id="serq:CWC46_20425"/>
<name>A0A2I5TNY6_SERS3</name>
<dbReference type="Gene3D" id="3.30.9.10">
    <property type="entry name" value="D-Amino Acid Oxidase, subunit A, domain 2"/>
    <property type="match status" value="1"/>
</dbReference>
<keyword evidence="5" id="KW-0274">FAD</keyword>
<dbReference type="InterPro" id="IPR036249">
    <property type="entry name" value="Thioredoxin-like_sf"/>
</dbReference>
<evidence type="ECO:0000313" key="14">
    <source>
        <dbReference type="Proteomes" id="UP000233778"/>
    </source>
</evidence>
<evidence type="ECO:0000256" key="2">
    <source>
        <dbReference type="ARBA" id="ARBA00007801"/>
    </source>
</evidence>
<reference evidence="12" key="4">
    <citation type="submission" date="2017-11" db="EMBL/GenBank/DDBJ databases">
        <title>Complete genome sequence of Serratia sp. ATCC 39006.</title>
        <authorList>
            <person name="Hampton H.G."/>
            <person name="Jackson S.A."/>
            <person name="Jauregui R."/>
            <person name="Poulter G.T.M."/>
            <person name="Salmond G.P.C."/>
            <person name="Fineran P.C."/>
        </authorList>
    </citation>
    <scope>NUCLEOTIDE SEQUENCE</scope>
    <source>
        <strain evidence="12">ATCC 39006</strain>
    </source>
</reference>
<dbReference type="SUPFAM" id="SSF52833">
    <property type="entry name" value="Thioredoxin-like"/>
    <property type="match status" value="1"/>
</dbReference>
<dbReference type="SUPFAM" id="SSF54373">
    <property type="entry name" value="FAD-linked reductases, C-terminal domain"/>
    <property type="match status" value="1"/>
</dbReference>
<feature type="domain" description="Phenol hydroxylase-like C-terminal dimerisation" evidence="10">
    <location>
        <begin position="448"/>
        <end position="640"/>
    </location>
</feature>
<comment type="similarity">
    <text evidence="2">Belongs to the PheA/TfdB FAD monooxygenase family.</text>
</comment>
<dbReference type="InterPro" id="IPR036188">
    <property type="entry name" value="FAD/NAD-bd_sf"/>
</dbReference>
<evidence type="ECO:0000256" key="5">
    <source>
        <dbReference type="ARBA" id="ARBA00022827"/>
    </source>
</evidence>
<dbReference type="SUPFAM" id="SSF51905">
    <property type="entry name" value="FAD/NAD(P)-binding domain"/>
    <property type="match status" value="1"/>
</dbReference>
<gene>
    <name evidence="11" type="ORF">CWC46_20425</name>
    <name evidence="12" type="ORF">Ser39006_020420</name>
</gene>
<dbReference type="STRING" id="104623.Ser39006_01422"/>
<dbReference type="InterPro" id="IPR038220">
    <property type="entry name" value="PHOX_C_sf"/>
</dbReference>
<keyword evidence="4" id="KW-0285">Flavoprotein</keyword>
<evidence type="ECO:0000256" key="6">
    <source>
        <dbReference type="ARBA" id="ARBA00023002"/>
    </source>
</evidence>
<reference evidence="12" key="2">
    <citation type="submission" date="2013-09" db="EMBL/GenBank/DDBJ databases">
        <authorList>
            <person name="Wang G."/>
            <person name="Yang Y."/>
            <person name="Su Y."/>
        </authorList>
    </citation>
    <scope>NUCLEOTIDE SEQUENCE</scope>
    <source>
        <strain evidence="12">ATCC 39006</strain>
    </source>
</reference>
<keyword evidence="12" id="KW-0503">Monooxygenase</keyword>
<reference evidence="12 13" key="1">
    <citation type="journal article" date="2013" name="Genome Announc.">
        <title>Draft genome sequence of Serratia sp. strain ATCC 39006, a model bacterium for analysis of the biosynthesis and regulation of prodigiosin, a carbapenem, and gas vesicles.</title>
        <authorList>
            <person name="Fineran P.C."/>
            <person name="Iglesias Cans M.C."/>
            <person name="Ramsay J.P."/>
            <person name="Wilf N.M."/>
            <person name="Cossyleon D."/>
            <person name="McNeil M.B."/>
            <person name="Williamson N.R."/>
            <person name="Monson R.E."/>
            <person name="Becher S.A."/>
            <person name="Stanton J.A."/>
            <person name="Brugger K."/>
            <person name="Brown S.D."/>
            <person name="Salmond G.P."/>
        </authorList>
    </citation>
    <scope>NUCLEOTIDE SEQUENCE [LARGE SCALE GENOMIC DNA]</scope>
    <source>
        <strain evidence="12">ATCC 39006</strain>
        <strain evidence="13">ATCC 39006 / SC 11482</strain>
    </source>
</reference>
<dbReference type="OrthoDB" id="8672648at2"/>
<evidence type="ECO:0000259" key="9">
    <source>
        <dbReference type="Pfam" id="PF01494"/>
    </source>
</evidence>
<dbReference type="InterPro" id="IPR050641">
    <property type="entry name" value="RIFMO-like"/>
</dbReference>
<dbReference type="PANTHER" id="PTHR43004:SF19">
    <property type="entry name" value="BINDING MONOOXYGENASE, PUTATIVE (JCVI)-RELATED"/>
    <property type="match status" value="1"/>
</dbReference>
<evidence type="ECO:0000313" key="12">
    <source>
        <dbReference type="EMBL" id="AUH06269.1"/>
    </source>
</evidence>
<evidence type="ECO:0000256" key="7">
    <source>
        <dbReference type="ARBA" id="ARBA00024806"/>
    </source>
</evidence>
<dbReference type="InterPro" id="IPR002938">
    <property type="entry name" value="FAD-bd"/>
</dbReference>
<dbReference type="Proteomes" id="UP000017700">
    <property type="component" value="Chromosome"/>
</dbReference>
<feature type="domain" description="FAD-binding" evidence="9">
    <location>
        <begin position="32"/>
        <end position="407"/>
    </location>
</feature>
<protein>
    <recommendedName>
        <fullName evidence="3">Alkyl hydroperoxide reductase subunit F</fullName>
    </recommendedName>
</protein>
<dbReference type="Gene3D" id="3.40.30.20">
    <property type="match status" value="1"/>
</dbReference>
<keyword evidence="13" id="KW-1185">Reference proteome</keyword>
<evidence type="ECO:0000256" key="4">
    <source>
        <dbReference type="ARBA" id="ARBA00022630"/>
    </source>
</evidence>
<dbReference type="CDD" id="cd02979">
    <property type="entry name" value="PHOX_C"/>
    <property type="match status" value="1"/>
</dbReference>
<dbReference type="Proteomes" id="UP000233778">
    <property type="component" value="Chromosome"/>
</dbReference>
<dbReference type="KEGG" id="sera:Ser39006_020420"/>
<evidence type="ECO:0000256" key="8">
    <source>
        <dbReference type="SAM" id="MobiDB-lite"/>
    </source>
</evidence>
<dbReference type="GO" id="GO:0016709">
    <property type="term" value="F:oxidoreductase activity, acting on paired donors, with incorporation or reduction of molecular oxygen, NAD(P)H as one donor, and incorporation of one atom of oxygen"/>
    <property type="evidence" value="ECO:0007669"/>
    <property type="project" value="UniProtKB-ARBA"/>
</dbReference>
<organism evidence="12 13">
    <name type="scientific">Serratia sp. (strain ATCC 39006)</name>
    <name type="common">Prodigiosinella confusarubida</name>
    <dbReference type="NCBI Taxonomy" id="104623"/>
    <lineage>
        <taxon>Bacteria</taxon>
        <taxon>Pseudomonadati</taxon>
        <taxon>Pseudomonadota</taxon>
        <taxon>Gammaproteobacteria</taxon>
        <taxon>Enterobacterales</taxon>
        <taxon>Pectobacteriaceae</taxon>
        <taxon>Prodigiosinella</taxon>
    </lineage>
</organism>
<evidence type="ECO:0000259" key="10">
    <source>
        <dbReference type="Pfam" id="PF07976"/>
    </source>
</evidence>
<accession>A0A2I5TNY6</accession>
<feature type="region of interest" description="Disordered" evidence="8">
    <location>
        <begin position="1"/>
        <end position="23"/>
    </location>
</feature>
<comment type="cofactor">
    <cofactor evidence="1">
        <name>FAD</name>
        <dbReference type="ChEBI" id="CHEBI:57692"/>
    </cofactor>
</comment>
<sequence length="643" mass="72191">MQYHLNGFQPGDPEWFKDGRKNVRAPDTLPDKTDVLIVGCGPAGLTLAAQLAAFPEIETLIVERKPGPLQKGQADGISCRSMEMFNAFGFAGQILKQACWVNETTFWKPAHNAPTTITRNGRIQDVADGLSEMPHVILNQARIHDMYLELMRKSPSRLEPVYSISVTDIVLTPEADPTYPVEVTLVWLVDDMPTGERITIRARYVVGCDGARSTVRKTIGRELVGDSANQAWGVMDVLAVTDFPDIRCKSLIQSAFEGNIIIIPREGGYLTRLYIELDKLTEGERIRNRHITIDDLTGAAQRIFQPYHFDVKEVVWWSVYEIGQRLTDKFDEVPQTAVAHQLPHIFICGDACHTHSPKAGQGMNVSMGDAFNLGWKLIAVMKGISPPEILHTYSEERQSVAQDLINFDREWSRIMSERPELNDNSQGNEPKFQRYFIQHGRYTAGMSVTYQPSRLTGIAAWQDLASGFIIGSRFHSAPVLRLADIKPVQLGHVIKSDARWRLFIFASDEDPYQASSAVNQLCSFLYKDISSPINRFTPPGGDCDDVFDIRVIFQQPASELKIDHLPPYLLPRKGQYGLIDYEKIFCPDLKSGEDIFSVRGIDRTSGAIVVVRPDQYVAHVLSLQAFDELSAFFAGFMLPANKR</sequence>